<comment type="caution">
    <text evidence="3">The sequence shown here is derived from an EMBL/GenBank/DDBJ whole genome shotgun (WGS) entry which is preliminary data.</text>
</comment>
<reference evidence="3" key="2">
    <citation type="journal article" date="2024" name="Plant">
        <title>Genomic evolution and insights into agronomic trait innovations of Sesamum species.</title>
        <authorList>
            <person name="Miao H."/>
            <person name="Wang L."/>
            <person name="Qu L."/>
            <person name="Liu H."/>
            <person name="Sun Y."/>
            <person name="Le M."/>
            <person name="Wang Q."/>
            <person name="Wei S."/>
            <person name="Zheng Y."/>
            <person name="Lin W."/>
            <person name="Duan Y."/>
            <person name="Cao H."/>
            <person name="Xiong S."/>
            <person name="Wang X."/>
            <person name="Wei L."/>
            <person name="Li C."/>
            <person name="Ma Q."/>
            <person name="Ju M."/>
            <person name="Zhao R."/>
            <person name="Li G."/>
            <person name="Mu C."/>
            <person name="Tian Q."/>
            <person name="Mei H."/>
            <person name="Zhang T."/>
            <person name="Gao T."/>
            <person name="Zhang H."/>
        </authorList>
    </citation>
    <scope>NUCLEOTIDE SEQUENCE</scope>
    <source>
        <strain evidence="3">KEN1</strain>
    </source>
</reference>
<dbReference type="InterPro" id="IPR025836">
    <property type="entry name" value="Zn_knuckle_CX2CX4HX4C"/>
</dbReference>
<feature type="region of interest" description="Disordered" evidence="1">
    <location>
        <begin position="273"/>
        <end position="299"/>
    </location>
</feature>
<name>A0AAW2UUW7_9LAMI</name>
<dbReference type="EMBL" id="JACGWN010000011">
    <property type="protein sequence ID" value="KAL0421029.1"/>
    <property type="molecule type" value="Genomic_DNA"/>
</dbReference>
<evidence type="ECO:0000313" key="3">
    <source>
        <dbReference type="EMBL" id="KAL0421029.1"/>
    </source>
</evidence>
<feature type="domain" description="Zinc knuckle CX2CX4HX4C" evidence="2">
    <location>
        <begin position="43"/>
        <end position="86"/>
    </location>
</feature>
<feature type="region of interest" description="Disordered" evidence="1">
    <location>
        <begin position="315"/>
        <end position="338"/>
    </location>
</feature>
<dbReference type="AlphaFoldDB" id="A0AAW2UUW7"/>
<organism evidence="3">
    <name type="scientific">Sesamum latifolium</name>
    <dbReference type="NCBI Taxonomy" id="2727402"/>
    <lineage>
        <taxon>Eukaryota</taxon>
        <taxon>Viridiplantae</taxon>
        <taxon>Streptophyta</taxon>
        <taxon>Embryophyta</taxon>
        <taxon>Tracheophyta</taxon>
        <taxon>Spermatophyta</taxon>
        <taxon>Magnoliopsida</taxon>
        <taxon>eudicotyledons</taxon>
        <taxon>Gunneridae</taxon>
        <taxon>Pentapetalae</taxon>
        <taxon>asterids</taxon>
        <taxon>lamiids</taxon>
        <taxon>Lamiales</taxon>
        <taxon>Pedaliaceae</taxon>
        <taxon>Sesamum</taxon>
    </lineage>
</organism>
<proteinExistence type="predicted"/>
<dbReference type="Pfam" id="PF14392">
    <property type="entry name" value="zf-CCHC_4"/>
    <property type="match status" value="1"/>
</dbReference>
<gene>
    <name evidence="3" type="ORF">Slati_3125800</name>
</gene>
<evidence type="ECO:0000256" key="1">
    <source>
        <dbReference type="SAM" id="MobiDB-lite"/>
    </source>
</evidence>
<accession>A0AAW2UUW7</accession>
<sequence>MMNLGVATLIGNRLGLFRDLEVDDSGCSWGASLRIRVGLIANQPFKRALKLRSTSGEELLVRFTYERLPNFCYLCELLGHIDKYCEIRFSDGFSTLDAPPPYGAWLRMPIPDRGSSLRGSNEWRPHISSSSLQGKQACRGATIFWSFGKGKNPAVALMPSRGHIRQSQSSIPTDSGGSRDEEVMSSLIAMKGMGPVDMDIILAEVPSMLQQRKGREMDKAGLVWSDGGFRSGVEGCEEGLAQDSSEHFNKLGGSQLSGLVNIPLRLTTQNSFASRGSAWRGRRPGRGSRGRPMKRDRGIQLIETEGTSVHAIKKRLHLSDDTSDSISTETAGQSHREP</sequence>
<evidence type="ECO:0000259" key="2">
    <source>
        <dbReference type="Pfam" id="PF14392"/>
    </source>
</evidence>
<reference evidence="3" key="1">
    <citation type="submission" date="2020-06" db="EMBL/GenBank/DDBJ databases">
        <authorList>
            <person name="Li T."/>
            <person name="Hu X."/>
            <person name="Zhang T."/>
            <person name="Song X."/>
            <person name="Zhang H."/>
            <person name="Dai N."/>
            <person name="Sheng W."/>
            <person name="Hou X."/>
            <person name="Wei L."/>
        </authorList>
    </citation>
    <scope>NUCLEOTIDE SEQUENCE</scope>
    <source>
        <strain evidence="3">KEN1</strain>
        <tissue evidence="3">Leaf</tissue>
    </source>
</reference>
<protein>
    <recommendedName>
        <fullName evidence="2">Zinc knuckle CX2CX4HX4C domain-containing protein</fullName>
    </recommendedName>
</protein>
<feature type="compositionally biased region" description="Basic residues" evidence="1">
    <location>
        <begin position="280"/>
        <end position="292"/>
    </location>
</feature>